<dbReference type="Gene3D" id="3.10.310.30">
    <property type="match status" value="1"/>
</dbReference>
<comment type="similarity">
    <text evidence="1">Belongs to the RecJ family.</text>
</comment>
<accession>A0A368E1U0</accession>
<dbReference type="InterPro" id="IPR041122">
    <property type="entry name" value="RecJ_OB"/>
</dbReference>
<dbReference type="InterPro" id="IPR038763">
    <property type="entry name" value="DHH_sf"/>
</dbReference>
<evidence type="ECO:0000313" key="9">
    <source>
        <dbReference type="EMBL" id="RCL78078.1"/>
    </source>
</evidence>
<dbReference type="InterPro" id="IPR003156">
    <property type="entry name" value="DHHA1_dom"/>
</dbReference>
<evidence type="ECO:0000256" key="3">
    <source>
        <dbReference type="ARBA" id="ARBA00022722"/>
    </source>
</evidence>
<evidence type="ECO:0000256" key="4">
    <source>
        <dbReference type="ARBA" id="ARBA00022801"/>
    </source>
</evidence>
<dbReference type="Proteomes" id="UP000252132">
    <property type="component" value="Unassembled WGS sequence"/>
</dbReference>
<comment type="caution">
    <text evidence="9">The sequence shown here is derived from an EMBL/GenBank/DDBJ whole genome shotgun (WGS) entry which is preliminary data.</text>
</comment>
<dbReference type="GO" id="GO:0003676">
    <property type="term" value="F:nucleic acid binding"/>
    <property type="evidence" value="ECO:0007669"/>
    <property type="project" value="InterPro"/>
</dbReference>
<proteinExistence type="inferred from homology"/>
<evidence type="ECO:0000256" key="1">
    <source>
        <dbReference type="ARBA" id="ARBA00005915"/>
    </source>
</evidence>
<evidence type="ECO:0000313" key="10">
    <source>
        <dbReference type="Proteomes" id="UP000252132"/>
    </source>
</evidence>
<dbReference type="AlphaFoldDB" id="A0A368E1U0"/>
<dbReference type="PANTHER" id="PTHR30255">
    <property type="entry name" value="SINGLE-STRANDED-DNA-SPECIFIC EXONUCLEASE RECJ"/>
    <property type="match status" value="1"/>
</dbReference>
<dbReference type="GO" id="GO:0008409">
    <property type="term" value="F:5'-3' exonuclease activity"/>
    <property type="evidence" value="ECO:0007669"/>
    <property type="project" value="InterPro"/>
</dbReference>
<keyword evidence="5 9" id="KW-0269">Exonuclease</keyword>
<dbReference type="InterPro" id="IPR051673">
    <property type="entry name" value="SSDNA_exonuclease_RecJ"/>
</dbReference>
<feature type="domain" description="DHHA1" evidence="7">
    <location>
        <begin position="376"/>
        <end position="468"/>
    </location>
</feature>
<organism evidence="9 10">
    <name type="scientific">PS1 clade bacterium</name>
    <dbReference type="NCBI Taxonomy" id="2175152"/>
    <lineage>
        <taxon>Bacteria</taxon>
        <taxon>Pseudomonadati</taxon>
        <taxon>Pseudomonadota</taxon>
        <taxon>Alphaproteobacteria</taxon>
        <taxon>PS1 clade</taxon>
    </lineage>
</organism>
<evidence type="ECO:0000256" key="5">
    <source>
        <dbReference type="ARBA" id="ARBA00022839"/>
    </source>
</evidence>
<feature type="domain" description="DDH" evidence="6">
    <location>
        <begin position="96"/>
        <end position="253"/>
    </location>
</feature>
<evidence type="ECO:0000259" key="6">
    <source>
        <dbReference type="Pfam" id="PF01368"/>
    </source>
</evidence>
<feature type="domain" description="RecJ OB" evidence="8">
    <location>
        <begin position="483"/>
        <end position="590"/>
    </location>
</feature>
<evidence type="ECO:0000259" key="8">
    <source>
        <dbReference type="Pfam" id="PF17768"/>
    </source>
</evidence>
<dbReference type="SUPFAM" id="SSF64182">
    <property type="entry name" value="DHH phosphoesterases"/>
    <property type="match status" value="1"/>
</dbReference>
<dbReference type="PANTHER" id="PTHR30255:SF2">
    <property type="entry name" value="SINGLE-STRANDED-DNA-SPECIFIC EXONUCLEASE RECJ"/>
    <property type="match status" value="1"/>
</dbReference>
<evidence type="ECO:0000259" key="7">
    <source>
        <dbReference type="Pfam" id="PF02272"/>
    </source>
</evidence>
<name>A0A368E1U0_9PROT</name>
<keyword evidence="4" id="KW-0378">Hydrolase</keyword>
<gene>
    <name evidence="9" type="primary">recJ</name>
    <name evidence="9" type="ORF">DBW69_01405</name>
</gene>
<protein>
    <recommendedName>
        <fullName evidence="2">Single-stranded-DNA-specific exonuclease RecJ</fullName>
    </recommendedName>
</protein>
<dbReference type="InterPro" id="IPR001667">
    <property type="entry name" value="DDH_dom"/>
</dbReference>
<keyword evidence="3" id="KW-0540">Nuclease</keyword>
<dbReference type="Pfam" id="PF01368">
    <property type="entry name" value="DHH"/>
    <property type="match status" value="1"/>
</dbReference>
<dbReference type="NCBIfam" id="TIGR00644">
    <property type="entry name" value="recJ"/>
    <property type="match status" value="1"/>
</dbReference>
<dbReference type="Gene3D" id="3.90.1640.30">
    <property type="match status" value="1"/>
</dbReference>
<dbReference type="GO" id="GO:0006310">
    <property type="term" value="P:DNA recombination"/>
    <property type="evidence" value="ECO:0007669"/>
    <property type="project" value="InterPro"/>
</dbReference>
<dbReference type="Pfam" id="PF02272">
    <property type="entry name" value="DHHA1"/>
    <property type="match status" value="1"/>
</dbReference>
<dbReference type="InterPro" id="IPR004610">
    <property type="entry name" value="RecJ"/>
</dbReference>
<dbReference type="EMBL" id="QOQF01000003">
    <property type="protein sequence ID" value="RCL78078.1"/>
    <property type="molecule type" value="Genomic_DNA"/>
</dbReference>
<evidence type="ECO:0000256" key="2">
    <source>
        <dbReference type="ARBA" id="ARBA00019841"/>
    </source>
</evidence>
<reference evidence="9 10" key="1">
    <citation type="journal article" date="2018" name="Microbiome">
        <title>Fine metagenomic profile of the Mediterranean stratified and mixed water columns revealed by assembly and recruitment.</title>
        <authorList>
            <person name="Haro-Moreno J.M."/>
            <person name="Lopez-Perez M."/>
            <person name="De La Torre J.R."/>
            <person name="Picazo A."/>
            <person name="Camacho A."/>
            <person name="Rodriguez-Valera F."/>
        </authorList>
    </citation>
    <scope>NUCLEOTIDE SEQUENCE [LARGE SCALE GENOMIC DNA]</scope>
    <source>
        <strain evidence="9">MED-G55</strain>
    </source>
</reference>
<dbReference type="Pfam" id="PF17768">
    <property type="entry name" value="RecJ_OB"/>
    <property type="match status" value="1"/>
</dbReference>
<dbReference type="GO" id="GO:0006281">
    <property type="term" value="P:DNA repair"/>
    <property type="evidence" value="ECO:0007669"/>
    <property type="project" value="InterPro"/>
</dbReference>
<sequence>MISAPVVETLLGVEQSAAGRRWVMRPYDERLALTIAQRHGLPDAVSRILSQRGITTEIVSDYLNPNLVEIMPDPFVLADLEKAAGRLADAIIHDEKIAVFGDYDVDGATSAACLIRFLRQLGITPELYVPNRMTEGYGPSVPAFKTLIDEGTGVIVTVDCGTMAHDALAFAKEQSVDVIVADHHQTGTSLPDCFALVNPRRGDDLSGLGNLAAVGVTFMLLVGLRRELRNRGYFSLKEEPNLMALTDLVALGTVCDVVPLEGLNRALVSQGLRVMARRENTGIKAMIDLCKLESAPEASDCGFKLGPRINAGGRVGESDLGTRLLIADNPDEAAGLALRMDELNTHRRSLGDENLSLAERMIEDIISHRNGLPPYILLSHREFHAGVIGIVAGRLKDKYNRPTFVIALDADGTGKGSARSIKSVDIGRMVSGAVQADVLQAGGGHAMAAGVTTHIDQLADFENYLSKQLGDMSFSGPREMMFDCAVSPSGAVREFHDLLSRIGPFGAGNPEPRMVLPAVHVLHAEIVGAGHVRCRFGDDQGGKLSAMAFASVDEPVRNMILSGARVLHVAGTLKADNWRGRNGVQFMVQDVASI</sequence>